<proteinExistence type="predicted"/>
<dbReference type="GO" id="GO:0009094">
    <property type="term" value="P:L-phenylalanine biosynthetic process"/>
    <property type="evidence" value="ECO:0007669"/>
    <property type="project" value="UniProtKB-KW"/>
</dbReference>
<keyword evidence="3" id="KW-0584">Phenylalanine biosynthesis</keyword>
<accession>A0AAD7QPZ4</accession>
<evidence type="ECO:0000313" key="8">
    <source>
        <dbReference type="Proteomes" id="UP001217417"/>
    </source>
</evidence>
<gene>
    <name evidence="7" type="ORF">POJ06DRAFT_224471</name>
</gene>
<comment type="caution">
    <text evidence="7">The sequence shown here is derived from an EMBL/GenBank/DDBJ whole genome shotgun (WGS) entry which is preliminary data.</text>
</comment>
<evidence type="ECO:0000256" key="5">
    <source>
        <dbReference type="ARBA" id="ARBA00029440"/>
    </source>
</evidence>
<dbReference type="RefSeq" id="XP_056042540.1">
    <property type="nucleotide sequence ID" value="XM_056185692.1"/>
</dbReference>
<evidence type="ECO:0000256" key="1">
    <source>
        <dbReference type="ARBA" id="ARBA00022605"/>
    </source>
</evidence>
<keyword evidence="4" id="KW-0456">Lyase</keyword>
<keyword evidence="1" id="KW-0028">Amino-acid biosynthesis</keyword>
<evidence type="ECO:0000313" key="7">
    <source>
        <dbReference type="EMBL" id="KAJ8099090.1"/>
    </source>
</evidence>
<evidence type="ECO:0000256" key="4">
    <source>
        <dbReference type="ARBA" id="ARBA00023239"/>
    </source>
</evidence>
<dbReference type="Pfam" id="PF00800">
    <property type="entry name" value="PDT"/>
    <property type="match status" value="1"/>
</dbReference>
<dbReference type="PROSITE" id="PS51171">
    <property type="entry name" value="PREPHENATE_DEHYDR_3"/>
    <property type="match status" value="1"/>
</dbReference>
<reference evidence="7" key="1">
    <citation type="submission" date="2023-03" db="EMBL/GenBank/DDBJ databases">
        <title>Near-Complete genome sequence of Lipomyces tetrasporous NRRL Y-64009, an oleaginous yeast capable of growing on lignocellulosic hydrolysates.</title>
        <authorList>
            <consortium name="Lawrence Berkeley National Laboratory"/>
            <person name="Jagtap S.S."/>
            <person name="Liu J.-J."/>
            <person name="Walukiewicz H.E."/>
            <person name="Pangilinan J."/>
            <person name="Lipzen A."/>
            <person name="Ahrendt S."/>
            <person name="Koriabine M."/>
            <person name="Cobaugh K."/>
            <person name="Salamov A."/>
            <person name="Yoshinaga Y."/>
            <person name="Ng V."/>
            <person name="Daum C."/>
            <person name="Grigoriev I.V."/>
            <person name="Slininger P.J."/>
            <person name="Dien B.S."/>
            <person name="Jin Y.-S."/>
            <person name="Rao C.V."/>
        </authorList>
    </citation>
    <scope>NUCLEOTIDE SEQUENCE</scope>
    <source>
        <strain evidence="7">NRRL Y-64009</strain>
    </source>
</reference>
<dbReference type="GO" id="GO:0005737">
    <property type="term" value="C:cytoplasm"/>
    <property type="evidence" value="ECO:0007669"/>
    <property type="project" value="TreeGrafter"/>
</dbReference>
<dbReference type="Proteomes" id="UP001217417">
    <property type="component" value="Unassembled WGS sequence"/>
</dbReference>
<dbReference type="PANTHER" id="PTHR21022:SF19">
    <property type="entry name" value="PREPHENATE DEHYDRATASE-RELATED"/>
    <property type="match status" value="1"/>
</dbReference>
<dbReference type="EMBL" id="JARPMG010000007">
    <property type="protein sequence ID" value="KAJ8099090.1"/>
    <property type="molecule type" value="Genomic_DNA"/>
</dbReference>
<name>A0AAD7QPZ4_9ASCO</name>
<dbReference type="InterPro" id="IPR001086">
    <property type="entry name" value="Preph_deHydtase"/>
</dbReference>
<organism evidence="7 8">
    <name type="scientific">Lipomyces tetrasporus</name>
    <dbReference type="NCBI Taxonomy" id="54092"/>
    <lineage>
        <taxon>Eukaryota</taxon>
        <taxon>Fungi</taxon>
        <taxon>Dikarya</taxon>
        <taxon>Ascomycota</taxon>
        <taxon>Saccharomycotina</taxon>
        <taxon>Lipomycetes</taxon>
        <taxon>Lipomycetales</taxon>
        <taxon>Lipomycetaceae</taxon>
        <taxon>Lipomyces</taxon>
    </lineage>
</organism>
<dbReference type="GO" id="GO:0004664">
    <property type="term" value="F:prephenate dehydratase activity"/>
    <property type="evidence" value="ECO:0007669"/>
    <property type="project" value="InterPro"/>
</dbReference>
<comment type="pathway">
    <text evidence="5">Amino-acid biosynthesis.</text>
</comment>
<dbReference type="SUPFAM" id="SSF53850">
    <property type="entry name" value="Periplasmic binding protein-like II"/>
    <property type="match status" value="1"/>
</dbReference>
<sequence>MTNSKLIAYLGPPGTYSQQVSCYCAYFGKTPSGHYEYVPLNTIEDCFAAVQDGTAAYVVVPFSNSSNGPVKFTYDLLRTTEPRPSIIGETQVKVEHYVLAAPATLLRIKQGGEDAVRTVYSHPQVWGQCTRYLTSHFSNATRISVDSTAYAATLAEKEGNAVAIASIAAADIFHVEVYAAEVQDNQDNYTRFLVMEQYVNGAERTELDQSVDMELVRWDRVTAA</sequence>
<evidence type="ECO:0000259" key="6">
    <source>
        <dbReference type="PROSITE" id="PS51171"/>
    </source>
</evidence>
<protein>
    <submittedName>
        <fullName evidence="7">Prephenate dehydratase</fullName>
    </submittedName>
</protein>
<dbReference type="GeneID" id="80880858"/>
<evidence type="ECO:0000256" key="3">
    <source>
        <dbReference type="ARBA" id="ARBA00023222"/>
    </source>
</evidence>
<evidence type="ECO:0000256" key="2">
    <source>
        <dbReference type="ARBA" id="ARBA00023141"/>
    </source>
</evidence>
<dbReference type="AlphaFoldDB" id="A0AAD7QPZ4"/>
<dbReference type="Gene3D" id="3.40.190.10">
    <property type="entry name" value="Periplasmic binding protein-like II"/>
    <property type="match status" value="2"/>
</dbReference>
<keyword evidence="2" id="KW-0057">Aromatic amino acid biosynthesis</keyword>
<keyword evidence="8" id="KW-1185">Reference proteome</keyword>
<dbReference type="PANTHER" id="PTHR21022">
    <property type="entry name" value="PREPHENATE DEHYDRATASE P PROTEIN"/>
    <property type="match status" value="1"/>
</dbReference>
<feature type="domain" description="Prephenate dehydratase" evidence="6">
    <location>
        <begin position="6"/>
        <end position="197"/>
    </location>
</feature>